<organism evidence="2 3">
    <name type="scientific">Sesamum alatum</name>
    <dbReference type="NCBI Taxonomy" id="300844"/>
    <lineage>
        <taxon>Eukaryota</taxon>
        <taxon>Viridiplantae</taxon>
        <taxon>Streptophyta</taxon>
        <taxon>Embryophyta</taxon>
        <taxon>Tracheophyta</taxon>
        <taxon>Spermatophyta</taxon>
        <taxon>Magnoliopsida</taxon>
        <taxon>eudicotyledons</taxon>
        <taxon>Gunneridae</taxon>
        <taxon>Pentapetalae</taxon>
        <taxon>asterids</taxon>
        <taxon>lamiids</taxon>
        <taxon>Lamiales</taxon>
        <taxon>Pedaliaceae</taxon>
        <taxon>Sesamum</taxon>
    </lineage>
</organism>
<dbReference type="AlphaFoldDB" id="A0AAE1Y3N9"/>
<evidence type="ECO:0000256" key="1">
    <source>
        <dbReference type="SAM" id="MobiDB-lite"/>
    </source>
</evidence>
<evidence type="ECO:0000313" key="2">
    <source>
        <dbReference type="EMBL" id="KAK4423221.1"/>
    </source>
</evidence>
<protein>
    <submittedName>
        <fullName evidence="2">Retrovirus-related Pol polyprotein from transposon TNT 1-94</fullName>
    </submittedName>
</protein>
<accession>A0AAE1Y3N9</accession>
<sequence>MVMDLPQLIKLSRVCKECLYGKQQRDPFPKKSAWRAELPLQLIHSNVCGPIQPISNSNKRYFISIIDDCTRKHGSVFNMRNQKRLSSSKNQHETSLQIKGLRTDRGG</sequence>
<dbReference type="InterPro" id="IPR039537">
    <property type="entry name" value="Retrotran_Ty1/copia-like"/>
</dbReference>
<feature type="compositionally biased region" description="Polar residues" evidence="1">
    <location>
        <begin position="81"/>
        <end position="97"/>
    </location>
</feature>
<reference evidence="2" key="1">
    <citation type="submission" date="2020-06" db="EMBL/GenBank/DDBJ databases">
        <authorList>
            <person name="Li T."/>
            <person name="Hu X."/>
            <person name="Zhang T."/>
            <person name="Song X."/>
            <person name="Zhang H."/>
            <person name="Dai N."/>
            <person name="Sheng W."/>
            <person name="Hou X."/>
            <person name="Wei L."/>
        </authorList>
    </citation>
    <scope>NUCLEOTIDE SEQUENCE</scope>
    <source>
        <strain evidence="2">3651</strain>
        <tissue evidence="2">Leaf</tissue>
    </source>
</reference>
<comment type="caution">
    <text evidence="2">The sequence shown here is derived from an EMBL/GenBank/DDBJ whole genome shotgun (WGS) entry which is preliminary data.</text>
</comment>
<dbReference type="EMBL" id="JACGWO010000007">
    <property type="protein sequence ID" value="KAK4423221.1"/>
    <property type="molecule type" value="Genomic_DNA"/>
</dbReference>
<evidence type="ECO:0000313" key="3">
    <source>
        <dbReference type="Proteomes" id="UP001293254"/>
    </source>
</evidence>
<dbReference type="Proteomes" id="UP001293254">
    <property type="component" value="Unassembled WGS sequence"/>
</dbReference>
<keyword evidence="3" id="KW-1185">Reference proteome</keyword>
<gene>
    <name evidence="2" type="ORF">Salat_1904900</name>
</gene>
<feature type="region of interest" description="Disordered" evidence="1">
    <location>
        <begin position="81"/>
        <end position="107"/>
    </location>
</feature>
<proteinExistence type="predicted"/>
<dbReference type="PANTHER" id="PTHR42648">
    <property type="entry name" value="TRANSPOSASE, PUTATIVE-RELATED"/>
    <property type="match status" value="1"/>
</dbReference>
<reference evidence="2" key="2">
    <citation type="journal article" date="2024" name="Plant">
        <title>Genomic evolution and insights into agronomic trait innovations of Sesamum species.</title>
        <authorList>
            <person name="Miao H."/>
            <person name="Wang L."/>
            <person name="Qu L."/>
            <person name="Liu H."/>
            <person name="Sun Y."/>
            <person name="Le M."/>
            <person name="Wang Q."/>
            <person name="Wei S."/>
            <person name="Zheng Y."/>
            <person name="Lin W."/>
            <person name="Duan Y."/>
            <person name="Cao H."/>
            <person name="Xiong S."/>
            <person name="Wang X."/>
            <person name="Wei L."/>
            <person name="Li C."/>
            <person name="Ma Q."/>
            <person name="Ju M."/>
            <person name="Zhao R."/>
            <person name="Li G."/>
            <person name="Mu C."/>
            <person name="Tian Q."/>
            <person name="Mei H."/>
            <person name="Zhang T."/>
            <person name="Gao T."/>
            <person name="Zhang H."/>
        </authorList>
    </citation>
    <scope>NUCLEOTIDE SEQUENCE</scope>
    <source>
        <strain evidence="2">3651</strain>
    </source>
</reference>
<dbReference type="PANTHER" id="PTHR42648:SF18">
    <property type="entry name" value="RETROTRANSPOSON, UNCLASSIFIED-LIKE PROTEIN"/>
    <property type="match status" value="1"/>
</dbReference>
<name>A0AAE1Y3N9_9LAMI</name>